<accession>A0A653KA57</accession>
<name>A0A653KA57_9GAMM</name>
<dbReference type="NCBIfam" id="NF045615">
    <property type="entry name" value="efflu_CzcI_Acin"/>
    <property type="match status" value="1"/>
</dbReference>
<evidence type="ECO:0000313" key="2">
    <source>
        <dbReference type="Proteomes" id="UP000430404"/>
    </source>
</evidence>
<protein>
    <recommendedName>
        <fullName evidence="3">Cation transporter</fullName>
    </recommendedName>
</protein>
<reference evidence="1 2" key="1">
    <citation type="submission" date="2019-10" db="EMBL/GenBank/DDBJ databases">
        <authorList>
            <person name="Karimi E."/>
        </authorList>
    </citation>
    <scope>NUCLEOTIDE SEQUENCE [LARGE SCALE GENOMIC DNA]</scope>
    <source>
        <strain evidence="1">Acinetobacter sp. 8BE</strain>
    </source>
</reference>
<evidence type="ECO:0000313" key="1">
    <source>
        <dbReference type="EMBL" id="VXA57372.1"/>
    </source>
</evidence>
<evidence type="ECO:0008006" key="3">
    <source>
        <dbReference type="Google" id="ProtNLM"/>
    </source>
</evidence>
<dbReference type="EMBL" id="CABWKZ010000033">
    <property type="protein sequence ID" value="VXA57372.1"/>
    <property type="molecule type" value="Genomic_DNA"/>
</dbReference>
<dbReference type="AlphaFoldDB" id="A0A653KA57"/>
<organism evidence="1 2">
    <name type="scientific">Acinetobacter proteolyticus</name>
    <dbReference type="NCBI Taxonomy" id="1776741"/>
    <lineage>
        <taxon>Bacteria</taxon>
        <taxon>Pseudomonadati</taxon>
        <taxon>Pseudomonadota</taxon>
        <taxon>Gammaproteobacteria</taxon>
        <taxon>Moraxellales</taxon>
        <taxon>Moraxellaceae</taxon>
        <taxon>Acinetobacter</taxon>
    </lineage>
</organism>
<sequence>MHERPIEQMTINSHFGHHLSESTFEKSSTSGVLLNFSNLSKSINVTDHHDHLPTCFHIALLTTVKKFDDPIFRVLKLKQKYYWSNFYQSPYLSEFNPPPESTRLLVG</sequence>
<dbReference type="Proteomes" id="UP000430404">
    <property type="component" value="Unassembled WGS sequence"/>
</dbReference>
<gene>
    <name evidence="1" type="ORF">ACI8B_390005</name>
</gene>
<dbReference type="InterPro" id="IPR054660">
    <property type="entry name" value="CzcI-like"/>
</dbReference>
<proteinExistence type="predicted"/>